<accession>A0ABU5CDV2</accession>
<evidence type="ECO:0000313" key="2">
    <source>
        <dbReference type="EMBL" id="MDY0397003.1"/>
    </source>
</evidence>
<evidence type="ECO:0000313" key="3">
    <source>
        <dbReference type="Proteomes" id="UP001281447"/>
    </source>
</evidence>
<protein>
    <submittedName>
        <fullName evidence="2">Uncharacterized protein</fullName>
    </submittedName>
</protein>
<name>A0ABU5CDV2_9BACI</name>
<feature type="region of interest" description="Disordered" evidence="1">
    <location>
        <begin position="1"/>
        <end position="73"/>
    </location>
</feature>
<organism evidence="2 3">
    <name type="scientific">Tigheibacillus halophilus</name>
    <dbReference type="NCBI Taxonomy" id="361280"/>
    <lineage>
        <taxon>Bacteria</taxon>
        <taxon>Bacillati</taxon>
        <taxon>Bacillota</taxon>
        <taxon>Bacilli</taxon>
        <taxon>Bacillales</taxon>
        <taxon>Bacillaceae</taxon>
        <taxon>Tigheibacillus</taxon>
    </lineage>
</organism>
<comment type="caution">
    <text evidence="2">The sequence shown here is derived from an EMBL/GenBank/DDBJ whole genome shotgun (WGS) entry which is preliminary data.</text>
</comment>
<feature type="compositionally biased region" description="Basic and acidic residues" evidence="1">
    <location>
        <begin position="15"/>
        <end position="25"/>
    </location>
</feature>
<gene>
    <name evidence="2" type="ORF">RWE15_25385</name>
</gene>
<dbReference type="Proteomes" id="UP001281447">
    <property type="component" value="Unassembled WGS sequence"/>
</dbReference>
<feature type="compositionally biased region" description="Basic residues" evidence="1">
    <location>
        <begin position="62"/>
        <end position="73"/>
    </location>
</feature>
<evidence type="ECO:0000256" key="1">
    <source>
        <dbReference type="SAM" id="MobiDB-lite"/>
    </source>
</evidence>
<dbReference type="EMBL" id="JAWDIP010000004">
    <property type="protein sequence ID" value="MDY0397003.1"/>
    <property type="molecule type" value="Genomic_DNA"/>
</dbReference>
<keyword evidence="3" id="KW-1185">Reference proteome</keyword>
<sequence length="73" mass="8618">MCRRESLISIQKNTLHHDHPLEKQKQIGKTKQVEKPAYQRRKENKPKHDADNSSRELQNSRSNKKSTRVKKGI</sequence>
<reference evidence="2 3" key="1">
    <citation type="submission" date="2023-10" db="EMBL/GenBank/DDBJ databases">
        <title>Virgibacillus halophilus 5B73C genome.</title>
        <authorList>
            <person name="Miliotis G."/>
            <person name="Sengupta P."/>
            <person name="Hameed A."/>
            <person name="Chuvochina M."/>
            <person name="Mcdonagh F."/>
            <person name="Simpson A.C."/>
            <person name="Singh N.K."/>
            <person name="Rekha P.D."/>
            <person name="Raman K."/>
            <person name="Hugenholtz P."/>
            <person name="Venkateswaran K."/>
        </authorList>
    </citation>
    <scope>NUCLEOTIDE SEQUENCE [LARGE SCALE GENOMIC DNA]</scope>
    <source>
        <strain evidence="2 3">5B73C</strain>
    </source>
</reference>
<proteinExistence type="predicted"/>